<evidence type="ECO:0000256" key="1">
    <source>
        <dbReference type="ARBA" id="ARBA00022837"/>
    </source>
</evidence>
<evidence type="ECO:0000313" key="5">
    <source>
        <dbReference type="Proteomes" id="UP001347796"/>
    </source>
</evidence>
<evidence type="ECO:0000313" key="4">
    <source>
        <dbReference type="EMBL" id="KAK6168219.1"/>
    </source>
</evidence>
<sequence>MKTLILLLGLIAGIHCFPNLFHTGNVETISFRFADRDSNRFVDFSEFKTELRKYDGNFNSQLSEDELRNCIIPWSWFETTAVSTDADFRKAFTRLDKNNDGKLTFEEARIDE</sequence>
<dbReference type="SUPFAM" id="SSF47473">
    <property type="entry name" value="EF-hand"/>
    <property type="match status" value="1"/>
</dbReference>
<dbReference type="Proteomes" id="UP001347796">
    <property type="component" value="Unassembled WGS sequence"/>
</dbReference>
<dbReference type="InterPro" id="IPR018247">
    <property type="entry name" value="EF_Hand_1_Ca_BS"/>
</dbReference>
<accession>A0AAN8GH30</accession>
<dbReference type="Pfam" id="PF13202">
    <property type="entry name" value="EF-hand_5"/>
    <property type="match status" value="1"/>
</dbReference>
<dbReference type="PROSITE" id="PS50222">
    <property type="entry name" value="EF_HAND_2"/>
    <property type="match status" value="1"/>
</dbReference>
<proteinExistence type="predicted"/>
<dbReference type="GO" id="GO:0005509">
    <property type="term" value="F:calcium ion binding"/>
    <property type="evidence" value="ECO:0007669"/>
    <property type="project" value="InterPro"/>
</dbReference>
<dbReference type="InterPro" id="IPR011992">
    <property type="entry name" value="EF-hand-dom_pair"/>
</dbReference>
<keyword evidence="1" id="KW-0106">Calcium</keyword>
<feature type="domain" description="EF-hand" evidence="3">
    <location>
        <begin position="83"/>
        <end position="112"/>
    </location>
</feature>
<keyword evidence="5" id="KW-1185">Reference proteome</keyword>
<reference evidence="4 5" key="1">
    <citation type="submission" date="2024-01" db="EMBL/GenBank/DDBJ databases">
        <title>The genome of the rayed Mediterranean limpet Patella caerulea (Linnaeus, 1758).</title>
        <authorList>
            <person name="Anh-Thu Weber A."/>
            <person name="Halstead-Nussloch G."/>
        </authorList>
    </citation>
    <scope>NUCLEOTIDE SEQUENCE [LARGE SCALE GENOMIC DNA]</scope>
    <source>
        <strain evidence="4">AATW-2023a</strain>
        <tissue evidence="4">Whole specimen</tissue>
    </source>
</reference>
<dbReference type="EMBL" id="JAZGQO010000018">
    <property type="protein sequence ID" value="KAK6168219.1"/>
    <property type="molecule type" value="Genomic_DNA"/>
</dbReference>
<gene>
    <name evidence="4" type="ORF">SNE40_022091</name>
</gene>
<evidence type="ECO:0000259" key="3">
    <source>
        <dbReference type="PROSITE" id="PS50222"/>
    </source>
</evidence>
<dbReference type="Gene3D" id="1.10.238.10">
    <property type="entry name" value="EF-hand"/>
    <property type="match status" value="1"/>
</dbReference>
<protein>
    <recommendedName>
        <fullName evidence="3">EF-hand domain-containing protein</fullName>
    </recommendedName>
</protein>
<name>A0AAN8GH30_PATCE</name>
<keyword evidence="2" id="KW-0732">Signal</keyword>
<dbReference type="InterPro" id="IPR002048">
    <property type="entry name" value="EF_hand_dom"/>
</dbReference>
<organism evidence="4 5">
    <name type="scientific">Patella caerulea</name>
    <name type="common">Rayed Mediterranean limpet</name>
    <dbReference type="NCBI Taxonomy" id="87958"/>
    <lineage>
        <taxon>Eukaryota</taxon>
        <taxon>Metazoa</taxon>
        <taxon>Spiralia</taxon>
        <taxon>Lophotrochozoa</taxon>
        <taxon>Mollusca</taxon>
        <taxon>Gastropoda</taxon>
        <taxon>Patellogastropoda</taxon>
        <taxon>Patelloidea</taxon>
        <taxon>Patellidae</taxon>
        <taxon>Patella</taxon>
    </lineage>
</organism>
<feature type="signal peptide" evidence="2">
    <location>
        <begin position="1"/>
        <end position="16"/>
    </location>
</feature>
<feature type="chain" id="PRO_5042824651" description="EF-hand domain-containing protein" evidence="2">
    <location>
        <begin position="17"/>
        <end position="112"/>
    </location>
</feature>
<comment type="caution">
    <text evidence="4">The sequence shown here is derived from an EMBL/GenBank/DDBJ whole genome shotgun (WGS) entry which is preliminary data.</text>
</comment>
<dbReference type="PROSITE" id="PS00018">
    <property type="entry name" value="EF_HAND_1"/>
    <property type="match status" value="1"/>
</dbReference>
<evidence type="ECO:0000256" key="2">
    <source>
        <dbReference type="SAM" id="SignalP"/>
    </source>
</evidence>
<dbReference type="AlphaFoldDB" id="A0AAN8GH30"/>